<reference evidence="2" key="1">
    <citation type="submission" date="2016-06" db="EMBL/GenBank/DDBJ databases">
        <authorList>
            <person name="Radolfova-Krizova L."/>
            <person name="Nemec A."/>
        </authorList>
    </citation>
    <scope>NUCLEOTIDE SEQUENCE [LARGE SCALE GENOMIC DNA]</scope>
    <source>
        <strain evidence="2">ANC 4275</strain>
    </source>
</reference>
<accession>A0A1A7R6T0</accession>
<dbReference type="OrthoDB" id="6703836at2"/>
<gene>
    <name evidence="1" type="ORF">A9J31_10135</name>
</gene>
<dbReference type="Proteomes" id="UP000185753">
    <property type="component" value="Unassembled WGS sequence"/>
</dbReference>
<evidence type="ECO:0000313" key="2">
    <source>
        <dbReference type="Proteomes" id="UP000185753"/>
    </source>
</evidence>
<keyword evidence="2" id="KW-1185">Reference proteome</keyword>
<proteinExistence type="predicted"/>
<name>A0A1A7R6T0_9GAMM</name>
<dbReference type="RefSeq" id="WP_067767428.1">
    <property type="nucleotide sequence ID" value="NZ_CP183909.1"/>
</dbReference>
<evidence type="ECO:0000313" key="1">
    <source>
        <dbReference type="EMBL" id="OBX27576.1"/>
    </source>
</evidence>
<protein>
    <submittedName>
        <fullName evidence="1">Uncharacterized protein</fullName>
    </submittedName>
</protein>
<sequence>MKISESIIDFSKLPAESKHTYFQQMWEFDRKIFPNSSIEQVYEYMHDADAVAIPVVQFFHKNQLVGQNIIRILKLEHNQRPILIFNSRAGFLPEYRRRNMTLNSAIKVAMQYQIRFASMPMWFVTTLTQPKVYTLFASRSVKFYPRQGVPMPEEYVEVLNVFKARQHDVQHRGEDIFVHPCDLPKVTPEQLIRLRNKSDEHIQFFMQHVPDYFDGMGMMCICKLNVGTIFEATMNIAMGRSVE</sequence>
<comment type="caution">
    <text evidence="1">The sequence shown here is derived from an EMBL/GenBank/DDBJ whole genome shotgun (WGS) entry which is preliminary data.</text>
</comment>
<dbReference type="AlphaFoldDB" id="A0A1A7R6T0"/>
<dbReference type="EMBL" id="LZDS01000029">
    <property type="protein sequence ID" value="OBX27576.1"/>
    <property type="molecule type" value="Genomic_DNA"/>
</dbReference>
<organism evidence="1 2">
    <name type="scientific">Acinetobacter gandensis</name>
    <dbReference type="NCBI Taxonomy" id="1443941"/>
    <lineage>
        <taxon>Bacteria</taxon>
        <taxon>Pseudomonadati</taxon>
        <taxon>Pseudomonadota</taxon>
        <taxon>Gammaproteobacteria</taxon>
        <taxon>Moraxellales</taxon>
        <taxon>Moraxellaceae</taxon>
        <taxon>Acinetobacter</taxon>
    </lineage>
</organism>